<gene>
    <name evidence="2" type="ORF">Drose_13650</name>
</gene>
<keyword evidence="3" id="KW-1185">Reference proteome</keyword>
<name>A0ABY5ZAQ4_9ACTN</name>
<reference evidence="2" key="1">
    <citation type="submission" date="2021-04" db="EMBL/GenBank/DDBJ databases">
        <title>Biosynthetic gene clusters of Dactylosporangioum roseum.</title>
        <authorList>
            <person name="Hartkoorn R.C."/>
            <person name="Beaudoing E."/>
            <person name="Hot D."/>
            <person name="Moureu S."/>
        </authorList>
    </citation>
    <scope>NUCLEOTIDE SEQUENCE</scope>
    <source>
        <strain evidence="2">NRRL B-16295</strain>
    </source>
</reference>
<dbReference type="Proteomes" id="UP001058271">
    <property type="component" value="Chromosome"/>
</dbReference>
<dbReference type="EMBL" id="CP073721">
    <property type="protein sequence ID" value="UWZ39175.1"/>
    <property type="molecule type" value="Genomic_DNA"/>
</dbReference>
<protein>
    <submittedName>
        <fullName evidence="2">ABC transporter substrate-binding protein</fullName>
    </submittedName>
</protein>
<accession>A0ABY5ZAQ4</accession>
<evidence type="ECO:0000259" key="1">
    <source>
        <dbReference type="Pfam" id="PF09084"/>
    </source>
</evidence>
<dbReference type="RefSeq" id="WP_260728576.1">
    <property type="nucleotide sequence ID" value="NZ_BAAABS010000015.1"/>
</dbReference>
<organism evidence="2 3">
    <name type="scientific">Dactylosporangium roseum</name>
    <dbReference type="NCBI Taxonomy" id="47989"/>
    <lineage>
        <taxon>Bacteria</taxon>
        <taxon>Bacillati</taxon>
        <taxon>Actinomycetota</taxon>
        <taxon>Actinomycetes</taxon>
        <taxon>Micromonosporales</taxon>
        <taxon>Micromonosporaceae</taxon>
        <taxon>Dactylosporangium</taxon>
    </lineage>
</organism>
<dbReference type="SUPFAM" id="SSF53850">
    <property type="entry name" value="Periplasmic binding protein-like II"/>
    <property type="match status" value="1"/>
</dbReference>
<dbReference type="Pfam" id="PF09084">
    <property type="entry name" value="NMT1"/>
    <property type="match status" value="1"/>
</dbReference>
<feature type="domain" description="SsuA/THI5-like" evidence="1">
    <location>
        <begin position="77"/>
        <end position="272"/>
    </location>
</feature>
<dbReference type="PANTHER" id="PTHR30024">
    <property type="entry name" value="ALIPHATIC SULFONATES-BINDING PROTEIN-RELATED"/>
    <property type="match status" value="1"/>
</dbReference>
<proteinExistence type="predicted"/>
<dbReference type="InterPro" id="IPR015168">
    <property type="entry name" value="SsuA/THI5"/>
</dbReference>
<dbReference type="PANTHER" id="PTHR30024:SF2">
    <property type="entry name" value="ABC TRANSPORTER SUBSTRATE-BINDING PROTEIN"/>
    <property type="match status" value="1"/>
</dbReference>
<dbReference type="Gene3D" id="3.40.190.10">
    <property type="entry name" value="Periplasmic binding protein-like II"/>
    <property type="match status" value="2"/>
</dbReference>
<evidence type="ECO:0000313" key="3">
    <source>
        <dbReference type="Proteomes" id="UP001058271"/>
    </source>
</evidence>
<evidence type="ECO:0000313" key="2">
    <source>
        <dbReference type="EMBL" id="UWZ39175.1"/>
    </source>
</evidence>
<sequence>MKTSCNVAPPTRRRGMTGLRYAAAATVVALLAACGSTSTGSTGSNGETNTVKVVTNFGTIYYGLLLGLDLLTQEHPDLKVEHVQLSAGGDSLTALASGQADLVSVGVSPVLIAREKGLPVRFGGALVTAHIALVAMDEKYRSLADFQPGDQIATPGPYAVGSIALLGAAMRELGDWKKVNGMFRMMPHPDAVTALTQREVQAHMATPPFLQQDLAKGAHEVIGGDKLLGAPVPLGAFAFSEAFHKNNPKLYATLVEAIERGTAMINNDPQAAAARLAGIKAVQATKEKILVELTEQGIKFNTKFEGYAETADTMLRMGLIKKNPALSDASFPSVTGS</sequence>
<dbReference type="PROSITE" id="PS51257">
    <property type="entry name" value="PROKAR_LIPOPROTEIN"/>
    <property type="match status" value="1"/>
</dbReference>